<dbReference type="GO" id="GO:0090729">
    <property type="term" value="F:toxin activity"/>
    <property type="evidence" value="ECO:0007669"/>
    <property type="project" value="UniProtKB-KW"/>
</dbReference>
<dbReference type="EC" id="3.1.-.-" evidence="6"/>
<dbReference type="KEGG" id="ahg:AHOG_10135"/>
<dbReference type="GO" id="GO:0016787">
    <property type="term" value="F:hydrolase activity"/>
    <property type="evidence" value="ECO:0007669"/>
    <property type="project" value="UniProtKB-KW"/>
</dbReference>
<name>A0A221W1M4_9PSEU</name>
<keyword evidence="4 6" id="KW-0378">Hydrolase</keyword>
<dbReference type="CDD" id="cd09873">
    <property type="entry name" value="PIN_Pae0151-like"/>
    <property type="match status" value="1"/>
</dbReference>
<dbReference type="RefSeq" id="WP_211290566.1">
    <property type="nucleotide sequence ID" value="NZ_CP022521.1"/>
</dbReference>
<evidence type="ECO:0000256" key="2">
    <source>
        <dbReference type="ARBA" id="ARBA00022722"/>
    </source>
</evidence>
<keyword evidence="1 6" id="KW-1277">Toxin-antitoxin system</keyword>
<keyword evidence="5 6" id="KW-0460">Magnesium</keyword>
<feature type="binding site" evidence="6">
    <location>
        <position position="7"/>
    </location>
    <ligand>
        <name>Mg(2+)</name>
        <dbReference type="ChEBI" id="CHEBI:18420"/>
    </ligand>
</feature>
<comment type="cofactor">
    <cofactor evidence="6">
        <name>Mg(2+)</name>
        <dbReference type="ChEBI" id="CHEBI:18420"/>
    </cofactor>
</comment>
<dbReference type="HAMAP" id="MF_00265">
    <property type="entry name" value="VapC_Nob1"/>
    <property type="match status" value="1"/>
</dbReference>
<comment type="similarity">
    <text evidence="6">Belongs to the PINc/VapC protein family.</text>
</comment>
<sequence>MIESVVDSSAILELFTAAQPSRGLRTRFLASGNAAPALLDAEVAHVLRRMARRGELSEQDAHDTLMDIRDSPISRSPHQPLVPRVWELRGSVTAYDAMYIALAEALDVPLLTCDAKLAGSNGHNAKIELFAQD</sequence>
<dbReference type="InterPro" id="IPR029060">
    <property type="entry name" value="PIN-like_dom_sf"/>
</dbReference>
<dbReference type="InterPro" id="IPR022907">
    <property type="entry name" value="VapC_family"/>
</dbReference>
<accession>A0A221W1M4</accession>
<dbReference type="PANTHER" id="PTHR35901:SF1">
    <property type="entry name" value="EXONUCLEASE VAPC9"/>
    <property type="match status" value="1"/>
</dbReference>
<organism evidence="7 8">
    <name type="scientific">Actinoalloteichus hoggarensis</name>
    <dbReference type="NCBI Taxonomy" id="1470176"/>
    <lineage>
        <taxon>Bacteria</taxon>
        <taxon>Bacillati</taxon>
        <taxon>Actinomycetota</taxon>
        <taxon>Actinomycetes</taxon>
        <taxon>Pseudonocardiales</taxon>
        <taxon>Pseudonocardiaceae</taxon>
        <taxon>Actinoalloteichus</taxon>
    </lineage>
</organism>
<dbReference type="Pfam" id="PF01850">
    <property type="entry name" value="PIN"/>
    <property type="match status" value="1"/>
</dbReference>
<evidence type="ECO:0000256" key="3">
    <source>
        <dbReference type="ARBA" id="ARBA00022723"/>
    </source>
</evidence>
<dbReference type="Gene3D" id="3.40.50.1010">
    <property type="entry name" value="5'-nuclease"/>
    <property type="match status" value="1"/>
</dbReference>
<reference evidence="7 8" key="1">
    <citation type="submission" date="2017-07" db="EMBL/GenBank/DDBJ databases">
        <title>Complete genome sequence of Actinoalloteichus hoggarensis DSM 45943, type strain of Actinoalloteichus hoggarensis.</title>
        <authorList>
            <person name="Ruckert C."/>
            <person name="Nouioui I."/>
            <person name="Willmese J."/>
            <person name="van Wezel G."/>
            <person name="Klenk H.-P."/>
            <person name="Kalinowski J."/>
            <person name="Zotchev S.B."/>
        </authorList>
    </citation>
    <scope>NUCLEOTIDE SEQUENCE [LARGE SCALE GENOMIC DNA]</scope>
    <source>
        <strain evidence="7 8">DSM 45943</strain>
    </source>
</reference>
<dbReference type="PANTHER" id="PTHR35901">
    <property type="entry name" value="RIBONUCLEASE VAPC3"/>
    <property type="match status" value="1"/>
</dbReference>
<dbReference type="InterPro" id="IPR002716">
    <property type="entry name" value="PIN_dom"/>
</dbReference>
<dbReference type="InterPro" id="IPR051619">
    <property type="entry name" value="TypeII_TA_RNase_PINc/VapC"/>
</dbReference>
<evidence type="ECO:0000256" key="1">
    <source>
        <dbReference type="ARBA" id="ARBA00022649"/>
    </source>
</evidence>
<evidence type="ECO:0000313" key="7">
    <source>
        <dbReference type="EMBL" id="ASO19670.1"/>
    </source>
</evidence>
<evidence type="ECO:0000256" key="4">
    <source>
        <dbReference type="ARBA" id="ARBA00022801"/>
    </source>
</evidence>
<feature type="binding site" evidence="6">
    <location>
        <position position="96"/>
    </location>
    <ligand>
        <name>Mg(2+)</name>
        <dbReference type="ChEBI" id="CHEBI:18420"/>
    </ligand>
</feature>
<keyword evidence="8" id="KW-1185">Reference proteome</keyword>
<gene>
    <name evidence="7" type="primary">vapC2</name>
    <name evidence="6" type="synonym">vapC</name>
    <name evidence="7" type="ORF">AHOG_10135</name>
</gene>
<dbReference type="SUPFAM" id="SSF88723">
    <property type="entry name" value="PIN domain-like"/>
    <property type="match status" value="1"/>
</dbReference>
<evidence type="ECO:0000256" key="6">
    <source>
        <dbReference type="HAMAP-Rule" id="MF_00265"/>
    </source>
</evidence>
<keyword evidence="3 6" id="KW-0479">Metal-binding</keyword>
<dbReference type="AlphaFoldDB" id="A0A221W1M4"/>
<keyword evidence="2 6" id="KW-0540">Nuclease</keyword>
<dbReference type="InterPro" id="IPR044153">
    <property type="entry name" value="PIN_Pae0151-like"/>
</dbReference>
<keyword evidence="6" id="KW-0800">Toxin</keyword>
<proteinExistence type="inferred from homology"/>
<evidence type="ECO:0000256" key="5">
    <source>
        <dbReference type="ARBA" id="ARBA00022842"/>
    </source>
</evidence>
<evidence type="ECO:0000313" key="8">
    <source>
        <dbReference type="Proteomes" id="UP000204221"/>
    </source>
</evidence>
<dbReference type="Proteomes" id="UP000204221">
    <property type="component" value="Chromosome"/>
</dbReference>
<comment type="function">
    <text evidence="6">Toxic component of a toxin-antitoxin (TA) system. An RNase.</text>
</comment>
<dbReference type="GO" id="GO:0000287">
    <property type="term" value="F:magnesium ion binding"/>
    <property type="evidence" value="ECO:0007669"/>
    <property type="project" value="UniProtKB-UniRule"/>
</dbReference>
<dbReference type="GO" id="GO:0004540">
    <property type="term" value="F:RNA nuclease activity"/>
    <property type="evidence" value="ECO:0007669"/>
    <property type="project" value="InterPro"/>
</dbReference>
<dbReference type="EMBL" id="CP022521">
    <property type="protein sequence ID" value="ASO19670.1"/>
    <property type="molecule type" value="Genomic_DNA"/>
</dbReference>
<protein>
    <recommendedName>
        <fullName evidence="6">Ribonuclease VapC</fullName>
        <shortName evidence="6">RNase VapC</shortName>
        <ecNumber evidence="6">3.1.-.-</ecNumber>
    </recommendedName>
    <alternativeName>
        <fullName evidence="6">Toxin VapC</fullName>
    </alternativeName>
</protein>